<dbReference type="RefSeq" id="WP_379232345.1">
    <property type="nucleotide sequence ID" value="NZ_JBHSTE010000002.1"/>
</dbReference>
<keyword evidence="3" id="KW-0378">Hydrolase</keyword>
<evidence type="ECO:0000256" key="1">
    <source>
        <dbReference type="ARBA" id="ARBA00004370"/>
    </source>
</evidence>
<evidence type="ECO:0000313" key="7">
    <source>
        <dbReference type="EMBL" id="MFC6332215.1"/>
    </source>
</evidence>
<dbReference type="Pfam" id="PF00350">
    <property type="entry name" value="Dynamin_N"/>
    <property type="match status" value="2"/>
</dbReference>
<feature type="domain" description="Dynamin N-terminal" evidence="6">
    <location>
        <begin position="43"/>
        <end position="196"/>
    </location>
</feature>
<comment type="caution">
    <text evidence="7">The sequence shown here is derived from an EMBL/GenBank/DDBJ whole genome shotgun (WGS) entry which is preliminary data.</text>
</comment>
<dbReference type="Proteomes" id="UP001596233">
    <property type="component" value="Unassembled WGS sequence"/>
</dbReference>
<dbReference type="Gene3D" id="3.40.50.300">
    <property type="entry name" value="P-loop containing nucleotide triphosphate hydrolases"/>
    <property type="match status" value="2"/>
</dbReference>
<sequence length="1221" mass="137472">MVTDNLLETLSKLSSEMSSHNDHIHAQKVDELNSKLTAGRLTIALCGHFSAGKSTLLNTLCGAKLLPSSPIPTSANVVTIAYGEQSKAKVKVSANGEVRYDEVEIDQLAAYCKDGETYVSVHIEYPSDLLKKGIVVLDTPGIDSTDAAHKLATESALHMADVVFYVMDYNHVQSEINFTFAKELREWGKPLYFIVNQIDKHREEELSFESYQQSVAESFQAWHLEPAGILYLSLRSPQHPYHQWDSLLRLMDELQAKQEQLTSYSVYSSLSYVTGEYISDREQATEPAKQGLLAQIGGEEALEGLEKADREAKQGLKKLQEDMEQFSVHLRKEIESLLDNANITPAALRDVAHEFLASRKPGFRAGLLASKQKTAAVQAERLQTFFSELVKLTEANILWHMQTLLRQAAEGIAYDRQQLEDDLRGLDQAVPTEQLLLDVIHAGAVFDNAYTVTYCKDLAASIKANYRRAGLSVVDRLSIHYRGQMEGKLEQLQAEKLNNADKLQLAEQYWSMLEQERQYREQLEKQLLPKQTMPQLPQVVHVESEPDNHISFVEQQEVINLSAVASQSQAEQKPSSAQGSIAGADAAEAEAEALSATLKQSASLLAELEGMEQLTEELLMKASRLANRTYTISLFGAFSAGKSSLANALIGERVLPVSPNPTTAAINSLLPPDEQHRHDTATIYMKSHELMLDDIAYSLKLLGYELSHEQKQSESYLFKLIDSLAPESIHNGGRAHYSFVKAAREGWEEQAAWLGKQREVDRNLYQAYVAEEQRSCFVAEIKFYYDCPLTKAGIILVDTPGADSVNARHTGVAFNYIKSTDAILFVTYYNHAFSHADSQFLDQLGRVKDQFELDKMFFIVNAADLASSGEELQAVMNHVEQNLNRHGIMSPRMFPVSSLHALEGKLAGDPDVMEAAGITRFEQAFHSFIHHELGAMAINAAQLEQKRAVSVVGNLLSSARTAKLHAQQQIESIHSSLTELADWKEAEAKQKLPMNIKQEIEELMYYIVQRLSFRFGDFYNYAFNPAVLKDDGRSISQAVWTAWLELQRSLSLELQQELLATTMRVERAVDLAVHKQLDSYAEQAAKRLAGYEKPGKLSASCEQPVQPEDWHEGTVSLKWLSSRIKSPKQFFEGDGKAKLRKELEAIIFPSMEQWMKQVQAQWQEHYEQQWLQVLSQQLDRAEQGMRQYGKQQLRLLEDESYVSKLEVVCSKMEQLENYVNL</sequence>
<reference evidence="8" key="1">
    <citation type="journal article" date="2019" name="Int. J. Syst. Evol. Microbiol.">
        <title>The Global Catalogue of Microorganisms (GCM) 10K type strain sequencing project: providing services to taxonomists for standard genome sequencing and annotation.</title>
        <authorList>
            <consortium name="The Broad Institute Genomics Platform"/>
            <consortium name="The Broad Institute Genome Sequencing Center for Infectious Disease"/>
            <person name="Wu L."/>
            <person name="Ma J."/>
        </authorList>
    </citation>
    <scope>NUCLEOTIDE SEQUENCE [LARGE SCALE GENOMIC DNA]</scope>
    <source>
        <strain evidence="8">PCU 280</strain>
    </source>
</reference>
<comment type="subcellular location">
    <subcellularLocation>
        <location evidence="1">Membrane</location>
    </subcellularLocation>
</comment>
<evidence type="ECO:0000256" key="4">
    <source>
        <dbReference type="ARBA" id="ARBA00023134"/>
    </source>
</evidence>
<keyword evidence="4" id="KW-0342">GTP-binding</keyword>
<dbReference type="EMBL" id="JBHSTE010000002">
    <property type="protein sequence ID" value="MFC6332215.1"/>
    <property type="molecule type" value="Genomic_DNA"/>
</dbReference>
<keyword evidence="2" id="KW-0547">Nucleotide-binding</keyword>
<dbReference type="InterPro" id="IPR027417">
    <property type="entry name" value="P-loop_NTPase"/>
</dbReference>
<keyword evidence="8" id="KW-1185">Reference proteome</keyword>
<evidence type="ECO:0000256" key="5">
    <source>
        <dbReference type="ARBA" id="ARBA00023136"/>
    </source>
</evidence>
<accession>A0ABW1V387</accession>
<evidence type="ECO:0000259" key="6">
    <source>
        <dbReference type="Pfam" id="PF00350"/>
    </source>
</evidence>
<protein>
    <submittedName>
        <fullName evidence="7">Dynamin family protein</fullName>
    </submittedName>
</protein>
<evidence type="ECO:0000256" key="2">
    <source>
        <dbReference type="ARBA" id="ARBA00022741"/>
    </source>
</evidence>
<dbReference type="InterPro" id="IPR027094">
    <property type="entry name" value="Mitofusin_fam"/>
</dbReference>
<keyword evidence="5" id="KW-0472">Membrane</keyword>
<dbReference type="PANTHER" id="PTHR10465">
    <property type="entry name" value="TRANSMEMBRANE GTPASE FZO1"/>
    <property type="match status" value="1"/>
</dbReference>
<dbReference type="PANTHER" id="PTHR10465:SF0">
    <property type="entry name" value="SARCALUMENIN"/>
    <property type="match status" value="1"/>
</dbReference>
<dbReference type="InterPro" id="IPR045063">
    <property type="entry name" value="Dynamin_N"/>
</dbReference>
<dbReference type="CDD" id="cd09912">
    <property type="entry name" value="DLP_2"/>
    <property type="match status" value="2"/>
</dbReference>
<evidence type="ECO:0000256" key="3">
    <source>
        <dbReference type="ARBA" id="ARBA00022801"/>
    </source>
</evidence>
<evidence type="ECO:0000313" key="8">
    <source>
        <dbReference type="Proteomes" id="UP001596233"/>
    </source>
</evidence>
<gene>
    <name evidence="7" type="ORF">ACFP56_06235</name>
</gene>
<feature type="domain" description="Dynamin N-terminal" evidence="6">
    <location>
        <begin position="632"/>
        <end position="862"/>
    </location>
</feature>
<name>A0ABW1V387_9BACL</name>
<proteinExistence type="predicted"/>
<organism evidence="7 8">
    <name type="scientific">Paenibacillus septentrionalis</name>
    <dbReference type="NCBI Taxonomy" id="429342"/>
    <lineage>
        <taxon>Bacteria</taxon>
        <taxon>Bacillati</taxon>
        <taxon>Bacillota</taxon>
        <taxon>Bacilli</taxon>
        <taxon>Bacillales</taxon>
        <taxon>Paenibacillaceae</taxon>
        <taxon>Paenibacillus</taxon>
    </lineage>
</organism>
<dbReference type="SUPFAM" id="SSF52540">
    <property type="entry name" value="P-loop containing nucleoside triphosphate hydrolases"/>
    <property type="match status" value="2"/>
</dbReference>